<dbReference type="Proteomes" id="UP000199603">
    <property type="component" value="Unassembled WGS sequence"/>
</dbReference>
<keyword evidence="2" id="KW-1185">Reference proteome</keyword>
<dbReference type="EMBL" id="FNAG01000001">
    <property type="protein sequence ID" value="SDD23078.1"/>
    <property type="molecule type" value="Genomic_DNA"/>
</dbReference>
<accession>A0A1G6T210</accession>
<evidence type="ECO:0000313" key="2">
    <source>
        <dbReference type="Proteomes" id="UP000199603"/>
    </source>
</evidence>
<name>A0A1G6T210_9GAMM</name>
<proteinExistence type="predicted"/>
<gene>
    <name evidence="1" type="ORF">SAMN04488509_101837</name>
</gene>
<dbReference type="OrthoDB" id="8477619at2"/>
<dbReference type="STRING" id="265719.SAMN04488509_101837"/>
<evidence type="ECO:0000313" key="1">
    <source>
        <dbReference type="EMBL" id="SDD23078.1"/>
    </source>
</evidence>
<dbReference type="RefSeq" id="WP_091239174.1">
    <property type="nucleotide sequence ID" value="NZ_FNAG01000001.1"/>
</dbReference>
<protein>
    <submittedName>
        <fullName evidence="1">Uncharacterized protein</fullName>
    </submittedName>
</protein>
<dbReference type="AlphaFoldDB" id="A0A1G6T210"/>
<reference evidence="1 2" key="1">
    <citation type="submission" date="2016-10" db="EMBL/GenBank/DDBJ databases">
        <authorList>
            <person name="de Groot N.N."/>
        </authorList>
    </citation>
    <scope>NUCLEOTIDE SEQUENCE [LARGE SCALE GENOMIC DNA]</scope>
    <source>
        <strain evidence="1 2">DSM 16957</strain>
    </source>
</reference>
<organism evidence="1 2">
    <name type="scientific">Aquimonas voraii</name>
    <dbReference type="NCBI Taxonomy" id="265719"/>
    <lineage>
        <taxon>Bacteria</taxon>
        <taxon>Pseudomonadati</taxon>
        <taxon>Pseudomonadota</taxon>
        <taxon>Gammaproteobacteria</taxon>
        <taxon>Lysobacterales</taxon>
        <taxon>Lysobacteraceae</taxon>
        <taxon>Aquimonas</taxon>
    </lineage>
</organism>
<sequence length="1201" mass="126911">MPILAGDVKLVASQVMDDVAEGGGAPTSTVIVDGASNSLFNDISEMDRAGGRVNLRKVFASVQTGTTDTYLGGNVIVAEAPSDPRVAVTIFSTEEIFDRRTNARDRIEAYLNKGSLWNGYLLENHITGQRSVQLFQRVGAELPAIGKTLYLVANEGLANEFSQYIRVTRVASETRTFSYGSGSGIVDYEAVVVTCDLSDALRFDFPGSPPDRLFTMAPGKTKTRDTVVADAAKYCGVVKTTQPIAIGDVAASVSSIFTQLVPSAQTETPLLDLTAGGTSEALVESANGTVSYTTSVGFNASTVLSVGNAIQPGTLSISVSGATLTDNGGQLMAGATVIGTVNYARGQIAMATSAPNYGGTKTITFRPAAAPIRVADTAGVRVDIENRAYNYVLTILPSPAPGTLQVSYRAQGKWYDLRDNGAGVLKGSSPEYGVGTVNYGSGTVAVTVGALPDVGSEIVYAWGGKANYFNRSDQTIAPPAVSLQLAQSGITPQSVTITWNDGAPRTATDDGAGRITGAATGTIHYQSGLIQFTPAALPAGGQTYNVAYTWGPPTEEEFHAPMRDGTGRIDVEVEFDGLIPGTVELEWNLLIETFDYISTTPAELQLVRPVDPIKIVRDDRNGNLKDTQGFVYGTVNYATGVVRFLPDTIVRIPVGRYSVTQIGLTRNADGTLVPVYRNVFSHWEYVTAGASMPIDETAWAKVRYRATGTSNSVAETFTASGLALDLTPSFAEPIVPGSVGFTLGGKTYFDRLGSLYYDLNPVNGAATLAGAINYATGAVTLSAWVPGQGTAVQLRSLLTSLDGTPVDEVTFRIPASPVRPSSLQLLATRLTGGTINVSADNHGIIAGAGITGAIDYETGVVRARFGSWVVAAGNEDEIWFDPDGVVVLDGVPKVFKPAPVFADTIKYNAVAYSYLPLDADLIGLDPVRLPQDGRVPIFRMGDFAVIGHTETVGPLTASVGQVIDCNRVRLSRVRVLDGNGVVVTAGYTVDLEAGRVTFTDVTGIAQPVTVEHRIEDMAQVSDVQISGRLAFTRQITHDYPTGSNISSALVSGDLRAYVSRLFDQATWNGAFTDALVGNAATATFNDVLAPITVTNAGAITERWAIQFTNTTAFQVIGEHVGVIATGTTANDLAPTNPATGKPYFTLRALGWGSGWAAGNVLRFNTIGALFPVWVVRTIQQGPETVTRDAFTLLVRGDVDRP</sequence>